<evidence type="ECO:0000313" key="2">
    <source>
        <dbReference type="EMBL" id="GMH32001.1"/>
    </source>
</evidence>
<dbReference type="Proteomes" id="UP001279734">
    <property type="component" value="Unassembled WGS sequence"/>
</dbReference>
<reference evidence="2" key="1">
    <citation type="submission" date="2023-05" db="EMBL/GenBank/DDBJ databases">
        <title>Nepenthes gracilis genome sequencing.</title>
        <authorList>
            <person name="Fukushima K."/>
        </authorList>
    </citation>
    <scope>NUCLEOTIDE SEQUENCE</scope>
    <source>
        <strain evidence="2">SING2019-196</strain>
    </source>
</reference>
<gene>
    <name evidence="2" type="ORF">Nepgr_033845</name>
</gene>
<organism evidence="2 3">
    <name type="scientific">Nepenthes gracilis</name>
    <name type="common">Slender pitcher plant</name>
    <dbReference type="NCBI Taxonomy" id="150966"/>
    <lineage>
        <taxon>Eukaryota</taxon>
        <taxon>Viridiplantae</taxon>
        <taxon>Streptophyta</taxon>
        <taxon>Embryophyta</taxon>
        <taxon>Tracheophyta</taxon>
        <taxon>Spermatophyta</taxon>
        <taxon>Magnoliopsida</taxon>
        <taxon>eudicotyledons</taxon>
        <taxon>Gunneridae</taxon>
        <taxon>Pentapetalae</taxon>
        <taxon>Caryophyllales</taxon>
        <taxon>Nepenthaceae</taxon>
        <taxon>Nepenthes</taxon>
    </lineage>
</organism>
<name>A0AAD3TMN5_NEPGR</name>
<protein>
    <submittedName>
        <fullName evidence="2">Uncharacterized protein</fullName>
    </submittedName>
</protein>
<keyword evidence="3" id="KW-1185">Reference proteome</keyword>
<evidence type="ECO:0000313" key="3">
    <source>
        <dbReference type="Proteomes" id="UP001279734"/>
    </source>
</evidence>
<dbReference type="AlphaFoldDB" id="A0AAD3TMN5"/>
<comment type="caution">
    <text evidence="2">The sequence shown here is derived from an EMBL/GenBank/DDBJ whole genome shotgun (WGS) entry which is preliminary data.</text>
</comment>
<accession>A0AAD3TMN5</accession>
<proteinExistence type="predicted"/>
<feature type="region of interest" description="Disordered" evidence="1">
    <location>
        <begin position="1"/>
        <end position="35"/>
    </location>
</feature>
<evidence type="ECO:0000256" key="1">
    <source>
        <dbReference type="SAM" id="MobiDB-lite"/>
    </source>
</evidence>
<sequence>MKSRFHSGKSRSNPSVQGDLELGSDKPLSEAVVPDPPSVVVGDYQLALSVPAEAPSTSNGVDIESGILPRVSAPPEIMEIGLSPKLNAACLMSTSERSENSMDAESVPEVGIPRVASCPALMQLYNQPFVPSAGCNLDGFHSLDPPVESLNPSPQDDQACLDGFVVSGGTTDAPFPAIKVVTRSAALLLLAHYRFSDAGFAPAGVCWRSAAQALILFLQGHTAGLLDGVAPKDGCILMLLHPVEGSTMLVLLSY</sequence>
<dbReference type="EMBL" id="BSYO01000052">
    <property type="protein sequence ID" value="GMH32001.1"/>
    <property type="molecule type" value="Genomic_DNA"/>
</dbReference>